<dbReference type="PIRSF" id="PIRSF002825">
    <property type="entry name" value="CfbpA"/>
    <property type="match status" value="1"/>
</dbReference>
<reference evidence="5 6" key="1">
    <citation type="submission" date="2019-03" db="EMBL/GenBank/DDBJ databases">
        <title>Genomic Encyclopedia of Type Strains, Phase IV (KMG-IV): sequencing the most valuable type-strain genomes for metagenomic binning, comparative biology and taxonomic classification.</title>
        <authorList>
            <person name="Goeker M."/>
        </authorList>
    </citation>
    <scope>NUCLEOTIDE SEQUENCE [LARGE SCALE GENOMIC DNA]</scope>
    <source>
        <strain evidence="5 6">DSM 101688</strain>
    </source>
</reference>
<gene>
    <name evidence="5" type="ORF">EDD55_104101</name>
</gene>
<protein>
    <submittedName>
        <fullName evidence="5">Iron(III) transport system substrate-binding protein</fullName>
    </submittedName>
</protein>
<comment type="caution">
    <text evidence="5">The sequence shown here is derived from an EMBL/GenBank/DDBJ whole genome shotgun (WGS) entry which is preliminary data.</text>
</comment>
<dbReference type="Gene3D" id="3.40.190.10">
    <property type="entry name" value="Periplasmic binding protein-like II"/>
    <property type="match status" value="2"/>
</dbReference>
<dbReference type="PANTHER" id="PTHR30006">
    <property type="entry name" value="THIAMINE-BINDING PERIPLASMIC PROTEIN-RELATED"/>
    <property type="match status" value="1"/>
</dbReference>
<dbReference type="AlphaFoldDB" id="A0A4R3JEA3"/>
<dbReference type="RefSeq" id="WP_132938751.1">
    <property type="nucleotide sequence ID" value="NZ_CP119676.1"/>
</dbReference>
<dbReference type="SUPFAM" id="SSF53850">
    <property type="entry name" value="Periplasmic binding protein-like II"/>
    <property type="match status" value="1"/>
</dbReference>
<dbReference type="GO" id="GO:0030288">
    <property type="term" value="C:outer membrane-bounded periplasmic space"/>
    <property type="evidence" value="ECO:0007669"/>
    <property type="project" value="TreeGrafter"/>
</dbReference>
<dbReference type="OrthoDB" id="9769567at2"/>
<proteinExistence type="inferred from homology"/>
<sequence>MIALRSLRRALAGCAFIASASTLQGLALANEPIVNLYSYRQPFLMQPLLDAFSAQTGIKVNVAYAKKGLVQRLKAEGVNSPADVVLSADITRAQEIKDAGLARAIPENVITANIPAAYRDPEGYWVGLTSRARVIYASKTRVKPGEIRTYEDLATARFKGRVCTRSGKHEYNVSLLASIISAVGEEKALRWLKGLKANLARRPQGNDRAQVRAIKEGECDVAIGNSYYFGKMATNEKHPEQKQWAEAVHIVFPNQPQAGTPENSPLGRGAHINISAAILTKSSKNRENALRLISFLSDSQAQRIYAAQNFEYPLKPGVALDPLVASWGRFKADTANLTNIVRYRDRATRMMDLVDFDH</sequence>
<keyword evidence="3" id="KW-0408">Iron</keyword>
<dbReference type="Proteomes" id="UP000295304">
    <property type="component" value="Unassembled WGS sequence"/>
</dbReference>
<evidence type="ECO:0000256" key="1">
    <source>
        <dbReference type="ARBA" id="ARBA00008520"/>
    </source>
</evidence>
<dbReference type="Pfam" id="PF13416">
    <property type="entry name" value="SBP_bac_8"/>
    <property type="match status" value="1"/>
</dbReference>
<keyword evidence="3" id="KW-0479">Metal-binding</keyword>
<dbReference type="GO" id="GO:0046872">
    <property type="term" value="F:metal ion binding"/>
    <property type="evidence" value="ECO:0007669"/>
    <property type="project" value="UniProtKB-KW"/>
</dbReference>
<accession>A0A4R3JEA3</accession>
<dbReference type="InterPro" id="IPR006059">
    <property type="entry name" value="SBP"/>
</dbReference>
<feature type="signal peptide" evidence="4">
    <location>
        <begin position="1"/>
        <end position="20"/>
    </location>
</feature>
<evidence type="ECO:0000256" key="2">
    <source>
        <dbReference type="ARBA" id="ARBA00022729"/>
    </source>
</evidence>
<keyword evidence="2 4" id="KW-0732">Signal</keyword>
<evidence type="ECO:0000313" key="5">
    <source>
        <dbReference type="EMBL" id="TCS63010.1"/>
    </source>
</evidence>
<dbReference type="InterPro" id="IPR026045">
    <property type="entry name" value="Ferric-bd"/>
</dbReference>
<comment type="similarity">
    <text evidence="1">Belongs to the bacterial solute-binding protein 1 family.</text>
</comment>
<feature type="binding site" evidence="3">
    <location>
        <position position="227"/>
    </location>
    <ligand>
        <name>Fe cation</name>
        <dbReference type="ChEBI" id="CHEBI:24875"/>
    </ligand>
</feature>
<name>A0A4R3JEA3_9PROT</name>
<evidence type="ECO:0000313" key="6">
    <source>
        <dbReference type="Proteomes" id="UP000295304"/>
    </source>
</evidence>
<dbReference type="PANTHER" id="PTHR30006:SF15">
    <property type="entry name" value="IRON-UTILIZATION PERIPLASMIC PROTEIN"/>
    <property type="match status" value="1"/>
</dbReference>
<feature type="chain" id="PRO_5020930776" evidence="4">
    <location>
        <begin position="21"/>
        <end position="358"/>
    </location>
</feature>
<evidence type="ECO:0000256" key="4">
    <source>
        <dbReference type="SAM" id="SignalP"/>
    </source>
</evidence>
<evidence type="ECO:0000256" key="3">
    <source>
        <dbReference type="PIRSR" id="PIRSR002825-1"/>
    </source>
</evidence>
<feature type="binding site" evidence="3">
    <location>
        <position position="228"/>
    </location>
    <ligand>
        <name>Fe cation</name>
        <dbReference type="ChEBI" id="CHEBI:24875"/>
    </ligand>
</feature>
<keyword evidence="6" id="KW-1185">Reference proteome</keyword>
<organism evidence="5 6">
    <name type="scientific">Varunaivibrio sulfuroxidans</name>
    <dbReference type="NCBI Taxonomy" id="1773489"/>
    <lineage>
        <taxon>Bacteria</taxon>
        <taxon>Pseudomonadati</taxon>
        <taxon>Pseudomonadota</taxon>
        <taxon>Alphaproteobacteria</taxon>
        <taxon>Rhodospirillales</taxon>
        <taxon>Magnetovibrionaceae</taxon>
        <taxon>Varunaivibrio</taxon>
    </lineage>
</organism>
<dbReference type="EMBL" id="SLZW01000004">
    <property type="protein sequence ID" value="TCS63010.1"/>
    <property type="molecule type" value="Genomic_DNA"/>
</dbReference>